<dbReference type="AlphaFoldDB" id="A0A2G1XQK7"/>
<gene>
    <name evidence="5" type="ORF">BLA24_00935</name>
</gene>
<dbReference type="Proteomes" id="UP000222531">
    <property type="component" value="Unassembled WGS sequence"/>
</dbReference>
<feature type="active site" description="Nucleophile" evidence="1">
    <location>
        <position position="93"/>
    </location>
</feature>
<dbReference type="InterPro" id="IPR022742">
    <property type="entry name" value="Hydrolase_4"/>
</dbReference>
<evidence type="ECO:0000313" key="5">
    <source>
        <dbReference type="EMBL" id="PHQ53527.1"/>
    </source>
</evidence>
<feature type="domain" description="Serine aminopeptidase S33" evidence="4">
    <location>
        <begin position="19"/>
        <end position="229"/>
    </location>
</feature>
<dbReference type="PIRSF" id="PIRSF017388">
    <property type="entry name" value="Esterase_lipase"/>
    <property type="match status" value="1"/>
</dbReference>
<feature type="active site" description="Charge relay system" evidence="1">
    <location>
        <position position="194"/>
    </location>
</feature>
<reference evidence="5 6" key="1">
    <citation type="journal article" date="2017" name="Biochemistry">
        <title>Identification of the Biosynthetic Pathway for the Antibiotic Bicyclomycin.</title>
        <authorList>
            <person name="Patteson J."/>
            <person name="Cai W."/>
            <person name="Johnson R.A."/>
            <person name="Santa Maria K."/>
            <person name="Li B."/>
        </authorList>
    </citation>
    <scope>NUCLEOTIDE SEQUENCE [LARGE SCALE GENOMIC DNA]</scope>
    <source>
        <strain evidence="5 6">ATCC 21532</strain>
    </source>
</reference>
<feature type="binding site" evidence="2">
    <location>
        <position position="25"/>
    </location>
    <ligand>
        <name>substrate</name>
    </ligand>
</feature>
<protein>
    <submittedName>
        <fullName evidence="5">Esterase</fullName>
    </submittedName>
</protein>
<evidence type="ECO:0000313" key="6">
    <source>
        <dbReference type="Proteomes" id="UP000222531"/>
    </source>
</evidence>
<comment type="caution">
    <text evidence="5">The sequence shown here is derived from an EMBL/GenBank/DDBJ whole genome shotgun (WGS) entry which is preliminary data.</text>
</comment>
<keyword evidence="6" id="KW-1185">Reference proteome</keyword>
<dbReference type="Pfam" id="PF12146">
    <property type="entry name" value="Hydrolase_4"/>
    <property type="match status" value="1"/>
</dbReference>
<feature type="binding site" evidence="2">
    <location>
        <position position="94"/>
    </location>
    <ligand>
        <name>substrate</name>
    </ligand>
</feature>
<feature type="site" description="Important for substrate specificity" evidence="3">
    <location>
        <position position="143"/>
    </location>
</feature>
<dbReference type="InterPro" id="IPR029058">
    <property type="entry name" value="AB_hydrolase_fold"/>
</dbReference>
<sequence>MPLLPGAEPFRHDGGEVGVLVCHGFTGSPQSVRPWADYLAERGLTVSLPLLPGHGTRWQDMAVTGWQDWYAEVDRELWTLRERCSRVFVCGLSMGGALSLRLAARHGDAVSGAVLVNPANKVHGLAARALPVVRHLVRTTKGIASDIAKPGMEETGYDRVPLHAAHSFRRFLRMLDSELPQVTQPLLLMHSPHDHVVPPADSARILARVSSRDVTERLLDRSYHVATLDHDAPTVFEETYAFIGRLSAGTGEESAGAPRTASRG</sequence>
<dbReference type="EMBL" id="NHZO01000012">
    <property type="protein sequence ID" value="PHQ53527.1"/>
    <property type="molecule type" value="Genomic_DNA"/>
</dbReference>
<dbReference type="SUPFAM" id="SSF53474">
    <property type="entry name" value="alpha/beta-Hydrolases"/>
    <property type="match status" value="1"/>
</dbReference>
<proteinExistence type="predicted"/>
<dbReference type="Gene3D" id="3.40.50.1820">
    <property type="entry name" value="alpha/beta hydrolase"/>
    <property type="match status" value="1"/>
</dbReference>
<dbReference type="GO" id="GO:0052689">
    <property type="term" value="F:carboxylic ester hydrolase activity"/>
    <property type="evidence" value="ECO:0007669"/>
    <property type="project" value="InterPro"/>
</dbReference>
<dbReference type="InterPro" id="IPR051044">
    <property type="entry name" value="MAG_DAG_Lipase"/>
</dbReference>
<dbReference type="OrthoDB" id="9786110at2"/>
<name>A0A2G1XQK7_STRCJ</name>
<dbReference type="InterPro" id="IPR012354">
    <property type="entry name" value="Esterase_lipase"/>
</dbReference>
<dbReference type="PANTHER" id="PTHR11614">
    <property type="entry name" value="PHOSPHOLIPASE-RELATED"/>
    <property type="match status" value="1"/>
</dbReference>
<evidence type="ECO:0000256" key="3">
    <source>
        <dbReference type="PIRSR" id="PIRSR017388-3"/>
    </source>
</evidence>
<dbReference type="RefSeq" id="WP_099197433.1">
    <property type="nucleotide sequence ID" value="NZ_JBIRXA010000001.1"/>
</dbReference>
<evidence type="ECO:0000256" key="2">
    <source>
        <dbReference type="PIRSR" id="PIRSR017388-2"/>
    </source>
</evidence>
<evidence type="ECO:0000259" key="4">
    <source>
        <dbReference type="Pfam" id="PF12146"/>
    </source>
</evidence>
<feature type="active site" description="Charge relay system" evidence="1">
    <location>
        <position position="224"/>
    </location>
</feature>
<accession>A0A2G1XQK7</accession>
<organism evidence="5 6">
    <name type="scientific">Streptomyces cinnamoneus</name>
    <name type="common">Streptoverticillium cinnamoneum</name>
    <dbReference type="NCBI Taxonomy" id="53446"/>
    <lineage>
        <taxon>Bacteria</taxon>
        <taxon>Bacillati</taxon>
        <taxon>Actinomycetota</taxon>
        <taxon>Actinomycetes</taxon>
        <taxon>Kitasatosporales</taxon>
        <taxon>Streptomycetaceae</taxon>
        <taxon>Streptomyces</taxon>
        <taxon>Streptomyces cinnamoneus group</taxon>
    </lineage>
</organism>
<evidence type="ECO:0000256" key="1">
    <source>
        <dbReference type="PIRSR" id="PIRSR017388-1"/>
    </source>
</evidence>